<reference evidence="2 3" key="1">
    <citation type="submission" date="2016-10" db="EMBL/GenBank/DDBJ databases">
        <authorList>
            <person name="de Groot N.N."/>
        </authorList>
    </citation>
    <scope>NUCLEOTIDE SEQUENCE [LARGE SCALE GENOMIC DNA]</scope>
    <source>
        <strain evidence="2 3">CPCC 100156</strain>
    </source>
</reference>
<dbReference type="GO" id="GO:0008410">
    <property type="term" value="F:CoA-transferase activity"/>
    <property type="evidence" value="ECO:0007669"/>
    <property type="project" value="TreeGrafter"/>
</dbReference>
<evidence type="ECO:0000313" key="2">
    <source>
        <dbReference type="EMBL" id="SDD40418.1"/>
    </source>
</evidence>
<dbReference type="PANTHER" id="PTHR48207">
    <property type="entry name" value="SUCCINATE--HYDROXYMETHYLGLUTARATE COA-TRANSFERASE"/>
    <property type="match status" value="1"/>
</dbReference>
<dbReference type="PANTHER" id="PTHR48207:SF3">
    <property type="entry name" value="SUCCINATE--HYDROXYMETHYLGLUTARATE COA-TRANSFERASE"/>
    <property type="match status" value="1"/>
</dbReference>
<dbReference type="Proteomes" id="UP000198925">
    <property type="component" value="Unassembled WGS sequence"/>
</dbReference>
<dbReference type="InterPro" id="IPR050483">
    <property type="entry name" value="CoA-transferase_III_domain"/>
</dbReference>
<dbReference type="InterPro" id="IPR023606">
    <property type="entry name" value="CoA-Trfase_III_dom_1_sf"/>
</dbReference>
<dbReference type="Gene3D" id="3.40.50.10540">
    <property type="entry name" value="Crotonobetainyl-coa:carnitine coa-transferase, domain 1"/>
    <property type="match status" value="1"/>
</dbReference>
<gene>
    <name evidence="2" type="ORF">SAMN04487779_1007162</name>
</gene>
<keyword evidence="1 2" id="KW-0808">Transferase</keyword>
<evidence type="ECO:0000256" key="1">
    <source>
        <dbReference type="ARBA" id="ARBA00022679"/>
    </source>
</evidence>
<keyword evidence="3" id="KW-1185">Reference proteome</keyword>
<dbReference type="InterPro" id="IPR003673">
    <property type="entry name" value="CoA-Trfase_fam_III"/>
</dbReference>
<proteinExistence type="predicted"/>
<dbReference type="EMBL" id="FMZX01000007">
    <property type="protein sequence ID" value="SDD40418.1"/>
    <property type="molecule type" value="Genomic_DNA"/>
</dbReference>
<dbReference type="RefSeq" id="WP_090663720.1">
    <property type="nucleotide sequence ID" value="NZ_FMZX01000007.1"/>
</dbReference>
<dbReference type="Gene3D" id="3.30.1540.10">
    <property type="entry name" value="formyl-coa transferase, domain 3"/>
    <property type="match status" value="1"/>
</dbReference>
<name>A0A1G6UG84_9PROT</name>
<accession>A0A1G6UG84</accession>
<organism evidence="2 3">
    <name type="scientific">Belnapia rosea</name>
    <dbReference type="NCBI Taxonomy" id="938405"/>
    <lineage>
        <taxon>Bacteria</taxon>
        <taxon>Pseudomonadati</taxon>
        <taxon>Pseudomonadota</taxon>
        <taxon>Alphaproteobacteria</taxon>
        <taxon>Acetobacterales</taxon>
        <taxon>Roseomonadaceae</taxon>
        <taxon>Belnapia</taxon>
    </lineage>
</organism>
<dbReference type="Pfam" id="PF02515">
    <property type="entry name" value="CoA_transf_3"/>
    <property type="match status" value="1"/>
</dbReference>
<dbReference type="STRING" id="938405.SAMN02927895_00031"/>
<dbReference type="InterPro" id="IPR044855">
    <property type="entry name" value="CoA-Trfase_III_dom3_sf"/>
</dbReference>
<protein>
    <submittedName>
        <fullName evidence="2">Crotonobetainyl-CoA:carnitine CoA-transferase CaiB</fullName>
    </submittedName>
</protein>
<sequence>MSGTRPFEGVRILDFTQVLAGPFASYQLALLGADVVKVERREGEDMRRTPLSREWAERGMASAWQAVNGNKRSLTLDLQKPEAREIIHCLAAEADVVMENFRPGVMDRLGLGYEALSDINPRLIFCSVSAFGQTGPDRLEAGYDGRIQAMSGIMAMTGHPGGDPLRAGFAVCDQLSGMTAAFAVASALFQRTHTGRGQRLDVSMLESTLAFLGGQVADWTVAGHRQRPWGNQAVSRKATANLFRARDGHLLLAVNTDKQYASLMQAIGRADALEEPRLADWFLRLENAALLREVIEGALAAADAADWEERLNAAGAPCARIWRVDEVIDHRQIRARDALQEVETPWGRLRFATTGFRMAHGGARLDRPAPALGADTEAVLAAAGYDAARIAAFREAGVI</sequence>
<dbReference type="SUPFAM" id="SSF89796">
    <property type="entry name" value="CoA-transferase family III (CaiB/BaiF)"/>
    <property type="match status" value="1"/>
</dbReference>
<dbReference type="AlphaFoldDB" id="A0A1G6UG84"/>
<evidence type="ECO:0000313" key="3">
    <source>
        <dbReference type="Proteomes" id="UP000198925"/>
    </source>
</evidence>